<dbReference type="AlphaFoldDB" id="A0A8I1G048"/>
<dbReference type="EMBL" id="JAELXN010000084">
    <property type="protein sequence ID" value="MBJ6598068.1"/>
    <property type="molecule type" value="Genomic_DNA"/>
</dbReference>
<feature type="transmembrane region" description="Helical" evidence="1">
    <location>
        <begin position="15"/>
        <end position="42"/>
    </location>
</feature>
<organism evidence="2 3">
    <name type="scientific">Enterobacter asburiae</name>
    <dbReference type="NCBI Taxonomy" id="61645"/>
    <lineage>
        <taxon>Bacteria</taxon>
        <taxon>Pseudomonadati</taxon>
        <taxon>Pseudomonadota</taxon>
        <taxon>Gammaproteobacteria</taxon>
        <taxon>Enterobacterales</taxon>
        <taxon>Enterobacteriaceae</taxon>
        <taxon>Enterobacter</taxon>
        <taxon>Enterobacter cloacae complex</taxon>
    </lineage>
</organism>
<keyword evidence="1" id="KW-0472">Membrane</keyword>
<evidence type="ECO:0000313" key="2">
    <source>
        <dbReference type="EMBL" id="MBJ6598068.1"/>
    </source>
</evidence>
<reference evidence="2" key="1">
    <citation type="submission" date="2020-12" db="EMBL/GenBank/DDBJ databases">
        <title>Molecular epidemiology of VIM- metallo-b-lactamase-producing Enterobacter cloacae complex isolated in France between 2015 and 2018.</title>
        <authorList>
            <person name="Emeraud C."/>
            <person name="Petit C."/>
            <person name="Bonnin R."/>
            <person name="Naas T."/>
            <person name="Dortet L."/>
        </authorList>
    </citation>
    <scope>NUCLEOTIDE SEQUENCE</scope>
    <source>
        <strain evidence="2">170C2</strain>
    </source>
</reference>
<keyword evidence="1" id="KW-1133">Transmembrane helix</keyword>
<evidence type="ECO:0000256" key="1">
    <source>
        <dbReference type="SAM" id="Phobius"/>
    </source>
</evidence>
<feature type="non-terminal residue" evidence="2">
    <location>
        <position position="77"/>
    </location>
</feature>
<accession>A0A8I1G048</accession>
<keyword evidence="1" id="KW-0812">Transmembrane</keyword>
<evidence type="ECO:0000313" key="3">
    <source>
        <dbReference type="Proteomes" id="UP000641429"/>
    </source>
</evidence>
<gene>
    <name evidence="2" type="ORF">JGT27_20470</name>
</gene>
<dbReference type="Proteomes" id="UP000641429">
    <property type="component" value="Unassembled WGS sequence"/>
</dbReference>
<sequence>MDSAKEIAKDMLEAIHIYGSGFIGAVAKGVISLPISLAYLGYDFIDMEHRRENQDDKFRLAALVKKVTFNDEVIYKV</sequence>
<proteinExistence type="predicted"/>
<protein>
    <submittedName>
        <fullName evidence="2">Uncharacterized protein</fullName>
    </submittedName>
</protein>
<name>A0A8I1G048_ENTAS</name>
<comment type="caution">
    <text evidence="2">The sequence shown here is derived from an EMBL/GenBank/DDBJ whole genome shotgun (WGS) entry which is preliminary data.</text>
</comment>